<dbReference type="InterPro" id="IPR050922">
    <property type="entry name" value="LytR/CpsA/Psr_CW_biosynth"/>
</dbReference>
<feature type="domain" description="LytR/CpsA/Psr regulator C-terminal" evidence="4">
    <location>
        <begin position="384"/>
        <end position="438"/>
    </location>
</feature>
<dbReference type="Proteomes" id="UP000034022">
    <property type="component" value="Unassembled WGS sequence"/>
</dbReference>
<feature type="domain" description="Cell envelope-related transcriptional attenuator" evidence="3">
    <location>
        <begin position="111"/>
        <end position="278"/>
    </location>
</feature>
<organism evidence="5 6">
    <name type="scientific">Candidatus Falkowbacteria bacterium GW2011_GWE1_38_31</name>
    <dbReference type="NCBI Taxonomy" id="1618638"/>
    <lineage>
        <taxon>Bacteria</taxon>
        <taxon>Candidatus Falkowiibacteriota</taxon>
    </lineage>
</organism>
<gene>
    <name evidence="5" type="ORF">US91_C0001G0150</name>
</gene>
<evidence type="ECO:0008006" key="7">
    <source>
        <dbReference type="Google" id="ProtNLM"/>
    </source>
</evidence>
<keyword evidence="2" id="KW-1133">Transmembrane helix</keyword>
<keyword evidence="2" id="KW-0812">Transmembrane</keyword>
<dbReference type="PANTHER" id="PTHR33392">
    <property type="entry name" value="POLYISOPRENYL-TEICHOIC ACID--PEPTIDOGLYCAN TEICHOIC ACID TRANSFERASE TAGU"/>
    <property type="match status" value="1"/>
</dbReference>
<evidence type="ECO:0000313" key="5">
    <source>
        <dbReference type="EMBL" id="KKQ71223.1"/>
    </source>
</evidence>
<dbReference type="Pfam" id="PF13399">
    <property type="entry name" value="LytR_C"/>
    <property type="match status" value="1"/>
</dbReference>
<protein>
    <recommendedName>
        <fullName evidence="7">Cell envelope-related transcriptional attenuator</fullName>
    </recommendedName>
</protein>
<evidence type="ECO:0000313" key="6">
    <source>
        <dbReference type="Proteomes" id="UP000034022"/>
    </source>
</evidence>
<sequence length="500" mass="55455">MQNIEKTNLNEEQPKVAVFEKPQTTSKKPKKALKIIIFSLIFIVTSLAVFSSQVLVSEQSSSSWFSHLPIIKQLKHLAESADRDLKGENIDRINILLLGMGGKKHEGGNLTDTIILASLEPSTKKVAMISIPRDMAVPVENMGYRKINSINAYAENNQEGSGGMAVSQAIGDIINVPIDYYFRVDFEAFTNLIDELGGIEVLVENTLDDYRYPISGREDDPNYNSRYEHLHVEKGLQTMDGSLALKFARSRHGINGEGSDFARAKRQQAIILAAKDKILNTGNLLKPKMISDIIMNFQEHISTNLKVWEIIKLWSMFSDVDKSKITNKVLDNSANGLLTDSISDMGAYILSPRSGDFTEIQYFINNIFSSAPEAVTTKVANERATIEVRNGTWINGLASKTALDIEKLGFIVVRIGNSAQQNFQKSVLYDLTYGEKASSLSILKEATGANVSYGLPDWLVADIDKELKNEANPIQPDFILILGQDADISNSGKENLEKEN</sequence>
<dbReference type="AlphaFoldDB" id="A0A0G0JUM3"/>
<dbReference type="Gene3D" id="3.30.70.2390">
    <property type="match status" value="1"/>
</dbReference>
<dbReference type="InterPro" id="IPR004474">
    <property type="entry name" value="LytR_CpsA_psr"/>
</dbReference>
<evidence type="ECO:0000259" key="3">
    <source>
        <dbReference type="Pfam" id="PF03816"/>
    </source>
</evidence>
<reference evidence="5" key="1">
    <citation type="journal article" date="2015" name="Nature">
        <title>rRNA introns, odd ribosomes, and small enigmatic genomes across a large radiation of phyla.</title>
        <authorList>
            <person name="Brown C.T."/>
            <person name="Hug L.A."/>
            <person name="Thomas B.C."/>
            <person name="Sharon I."/>
            <person name="Castelle C.J."/>
            <person name="Singh A."/>
            <person name="Wilkins M.J."/>
            <person name="Williams K.H."/>
            <person name="Banfield J.F."/>
        </authorList>
    </citation>
    <scope>NUCLEOTIDE SEQUENCE [LARGE SCALE GENOMIC DNA]</scope>
</reference>
<dbReference type="PANTHER" id="PTHR33392:SF6">
    <property type="entry name" value="POLYISOPRENYL-TEICHOIC ACID--PEPTIDOGLYCAN TEICHOIC ACID TRANSFERASE TAGU"/>
    <property type="match status" value="1"/>
</dbReference>
<dbReference type="Pfam" id="PF03816">
    <property type="entry name" value="LytR_cpsA_psr"/>
    <property type="match status" value="1"/>
</dbReference>
<dbReference type="NCBIfam" id="TIGR00350">
    <property type="entry name" value="lytR_cpsA_psr"/>
    <property type="match status" value="1"/>
</dbReference>
<proteinExistence type="inferred from homology"/>
<comment type="caution">
    <text evidence="5">The sequence shown here is derived from an EMBL/GenBank/DDBJ whole genome shotgun (WGS) entry which is preliminary data.</text>
</comment>
<feature type="transmembrane region" description="Helical" evidence="2">
    <location>
        <begin position="35"/>
        <end position="56"/>
    </location>
</feature>
<evidence type="ECO:0000259" key="4">
    <source>
        <dbReference type="Pfam" id="PF13399"/>
    </source>
</evidence>
<evidence type="ECO:0000256" key="2">
    <source>
        <dbReference type="SAM" id="Phobius"/>
    </source>
</evidence>
<evidence type="ECO:0000256" key="1">
    <source>
        <dbReference type="ARBA" id="ARBA00006068"/>
    </source>
</evidence>
<name>A0A0G0JUM3_9BACT</name>
<dbReference type="InterPro" id="IPR027381">
    <property type="entry name" value="LytR/CpsA/Psr_C"/>
</dbReference>
<keyword evidence="2" id="KW-0472">Membrane</keyword>
<accession>A0A0G0JUM3</accession>
<dbReference type="Gene3D" id="3.40.630.190">
    <property type="entry name" value="LCP protein"/>
    <property type="match status" value="1"/>
</dbReference>
<comment type="similarity">
    <text evidence="1">Belongs to the LytR/CpsA/Psr (LCP) family.</text>
</comment>
<dbReference type="EMBL" id="LBUU01000001">
    <property type="protein sequence ID" value="KKQ71223.1"/>
    <property type="molecule type" value="Genomic_DNA"/>
</dbReference>